<keyword evidence="2" id="KW-0689">Ribosomal protein</keyword>
<dbReference type="InterPro" id="IPR016181">
    <property type="entry name" value="Acyl_CoA_acyltransferase"/>
</dbReference>
<evidence type="ECO:0000313" key="2">
    <source>
        <dbReference type="EMBL" id="SHI47001.1"/>
    </source>
</evidence>
<dbReference type="Pfam" id="PF13420">
    <property type="entry name" value="Acetyltransf_4"/>
    <property type="match status" value="1"/>
</dbReference>
<dbReference type="EMBL" id="FQZO01000001">
    <property type="protein sequence ID" value="SHI47001.1"/>
    <property type="molecule type" value="Genomic_DNA"/>
</dbReference>
<feature type="domain" description="N-acetyltransferase" evidence="1">
    <location>
        <begin position="11"/>
        <end position="170"/>
    </location>
</feature>
<dbReference type="Proteomes" id="UP000184080">
    <property type="component" value="Unassembled WGS sequence"/>
</dbReference>
<dbReference type="RefSeq" id="WP_073003836.1">
    <property type="nucleotide sequence ID" value="NZ_FQZO01000001.1"/>
</dbReference>
<organism evidence="2 3">
    <name type="scientific">Clostridium amylolyticum</name>
    <dbReference type="NCBI Taxonomy" id="1121298"/>
    <lineage>
        <taxon>Bacteria</taxon>
        <taxon>Bacillati</taxon>
        <taxon>Bacillota</taxon>
        <taxon>Clostridia</taxon>
        <taxon>Eubacteriales</taxon>
        <taxon>Clostridiaceae</taxon>
        <taxon>Clostridium</taxon>
    </lineage>
</organism>
<protein>
    <submittedName>
        <fullName evidence="2">Ribosomal protein S18 acetylase RimI</fullName>
    </submittedName>
</protein>
<reference evidence="2 3" key="1">
    <citation type="submission" date="2016-11" db="EMBL/GenBank/DDBJ databases">
        <authorList>
            <person name="Jaros S."/>
            <person name="Januszkiewicz K."/>
            <person name="Wedrychowicz H."/>
        </authorList>
    </citation>
    <scope>NUCLEOTIDE SEQUENCE [LARGE SCALE GENOMIC DNA]</scope>
    <source>
        <strain evidence="2 3">DSM 21864</strain>
    </source>
</reference>
<dbReference type="GO" id="GO:0016747">
    <property type="term" value="F:acyltransferase activity, transferring groups other than amino-acyl groups"/>
    <property type="evidence" value="ECO:0007669"/>
    <property type="project" value="InterPro"/>
</dbReference>
<dbReference type="AlphaFoldDB" id="A0A1M6BE26"/>
<name>A0A1M6BE26_9CLOT</name>
<gene>
    <name evidence="2" type="ORF">SAMN05444401_0733</name>
</gene>
<sequence>MLSFSVINQDISISSIVKEDILKVQKWIEKQNHYLDESFYVNSLDVNEFIKRFIEYYVCEDEIFLKIVRDGNIIGIIKGRVEKKEEMELFIWFFMVDCDLRNKGIGKRVLNIIADHCTKSIGVNVLAAGVCSSNLKAIKFWEENNFKKVRVTKNFFDNINKDLIVYRRIL</sequence>
<dbReference type="Gene3D" id="3.40.630.30">
    <property type="match status" value="1"/>
</dbReference>
<dbReference type="GO" id="GO:0005840">
    <property type="term" value="C:ribosome"/>
    <property type="evidence" value="ECO:0007669"/>
    <property type="project" value="UniProtKB-KW"/>
</dbReference>
<proteinExistence type="predicted"/>
<evidence type="ECO:0000259" key="1">
    <source>
        <dbReference type="PROSITE" id="PS51186"/>
    </source>
</evidence>
<keyword evidence="2" id="KW-0687">Ribonucleoprotein</keyword>
<evidence type="ECO:0000313" key="3">
    <source>
        <dbReference type="Proteomes" id="UP000184080"/>
    </source>
</evidence>
<dbReference type="CDD" id="cd04301">
    <property type="entry name" value="NAT_SF"/>
    <property type="match status" value="1"/>
</dbReference>
<dbReference type="InterPro" id="IPR000182">
    <property type="entry name" value="GNAT_dom"/>
</dbReference>
<dbReference type="STRING" id="1121298.SAMN05444401_0733"/>
<keyword evidence="3" id="KW-1185">Reference proteome</keyword>
<dbReference type="PROSITE" id="PS51186">
    <property type="entry name" value="GNAT"/>
    <property type="match status" value="1"/>
</dbReference>
<dbReference type="OrthoDB" id="1952641at2"/>
<dbReference type="SUPFAM" id="SSF55729">
    <property type="entry name" value="Acyl-CoA N-acyltransferases (Nat)"/>
    <property type="match status" value="1"/>
</dbReference>
<accession>A0A1M6BE26</accession>